<dbReference type="Pfam" id="PF07715">
    <property type="entry name" value="Plug"/>
    <property type="match status" value="1"/>
</dbReference>
<keyword evidence="7 10" id="KW-0472">Membrane</keyword>
<dbReference type="PROSITE" id="PS01156">
    <property type="entry name" value="TONB_DEPENDENT_REC_2"/>
    <property type="match status" value="1"/>
</dbReference>
<dbReference type="InterPro" id="IPR039426">
    <property type="entry name" value="TonB-dep_rcpt-like"/>
</dbReference>
<feature type="short sequence motif" description="TonB C-terminal box" evidence="11">
    <location>
        <begin position="751"/>
        <end position="768"/>
    </location>
</feature>
<dbReference type="GO" id="GO:0009279">
    <property type="term" value="C:cell outer membrane"/>
    <property type="evidence" value="ECO:0007669"/>
    <property type="project" value="UniProtKB-SubCell"/>
</dbReference>
<dbReference type="GO" id="GO:0044718">
    <property type="term" value="P:siderophore transmembrane transport"/>
    <property type="evidence" value="ECO:0007669"/>
    <property type="project" value="TreeGrafter"/>
</dbReference>
<evidence type="ECO:0000259" key="16">
    <source>
        <dbReference type="Pfam" id="PF07715"/>
    </source>
</evidence>
<evidence type="ECO:0000256" key="3">
    <source>
        <dbReference type="ARBA" id="ARBA00022452"/>
    </source>
</evidence>
<dbReference type="InterPro" id="IPR010949">
    <property type="entry name" value="TonB_Hb/transfer/lactofer_rcpt"/>
</dbReference>
<keyword evidence="8 17" id="KW-0675">Receptor</keyword>
<evidence type="ECO:0000256" key="12">
    <source>
        <dbReference type="RuleBase" id="RU003357"/>
    </source>
</evidence>
<dbReference type="SUPFAM" id="SSF56935">
    <property type="entry name" value="Porins"/>
    <property type="match status" value="1"/>
</dbReference>
<dbReference type="PANTHER" id="PTHR30069:SF29">
    <property type="entry name" value="HEMOGLOBIN AND HEMOGLOBIN-HAPTOGLOBIN-BINDING PROTEIN 1-RELATED"/>
    <property type="match status" value="1"/>
</dbReference>
<dbReference type="InterPro" id="IPR012910">
    <property type="entry name" value="Plug_dom"/>
</dbReference>
<evidence type="ECO:0000256" key="11">
    <source>
        <dbReference type="PROSITE-ProRule" id="PRU10144"/>
    </source>
</evidence>
<feature type="chain" id="PRO_5017627940" evidence="14">
    <location>
        <begin position="26"/>
        <end position="768"/>
    </location>
</feature>
<evidence type="ECO:0000256" key="5">
    <source>
        <dbReference type="ARBA" id="ARBA00022729"/>
    </source>
</evidence>
<proteinExistence type="inferred from homology"/>
<reference evidence="17 18" key="1">
    <citation type="journal article" date="2018" name="Nat. Biotechnol.">
        <title>A standardized bacterial taxonomy based on genome phylogeny substantially revises the tree of life.</title>
        <authorList>
            <person name="Parks D.H."/>
            <person name="Chuvochina M."/>
            <person name="Waite D.W."/>
            <person name="Rinke C."/>
            <person name="Skarshewski A."/>
            <person name="Chaumeil P.A."/>
            <person name="Hugenholtz P."/>
        </authorList>
    </citation>
    <scope>NUCLEOTIDE SEQUENCE [LARGE SCALE GENOMIC DNA]</scope>
    <source>
        <strain evidence="17">UBA8739</strain>
    </source>
</reference>
<evidence type="ECO:0000256" key="7">
    <source>
        <dbReference type="ARBA" id="ARBA00023136"/>
    </source>
</evidence>
<organism evidence="17 18">
    <name type="scientific">Tistrella mobilis</name>
    <dbReference type="NCBI Taxonomy" id="171437"/>
    <lineage>
        <taxon>Bacteria</taxon>
        <taxon>Pseudomonadati</taxon>
        <taxon>Pseudomonadota</taxon>
        <taxon>Alphaproteobacteria</taxon>
        <taxon>Geminicoccales</taxon>
        <taxon>Geminicoccaceae</taxon>
        <taxon>Tistrella</taxon>
    </lineage>
</organism>
<sequence length="768" mass="83832">MNTTRLTNGLGHGLLALCLTLPATAFGQGAAQPVAAEREDDDRTEGADAPAGTGERLPPLSVIATRGTRSVDDIPGNVTVIDRQELDLRMVEDIGELVRHLPGIQVDRQTSGTNPFGDRTGFTIRGVSGNRILTLVDGSRTLERITDNTRDVVELTHMKRVEIQRGPASALWGSDALGGVVAFETMDPEDYLAVSGRDTAFRFDTTHSTLDDATGGVGAAALRYGDFAASLSLGRRVGHEPENRNARSSRAAGAVWDCYRNPGATPCGQLDPADIRADNVLAKLVWTPGSDHRIGLTLEHFERETEVEQLYDHGYDAAGNFVANYDRTQTLSRQRIALEHDWTVDIGPIETIRWQLSHSPQKSRREGTRDRILANGSSETRYDYLEYEEAFTEFDAQFDGGFATGPLSHRLTWGIDGDYTETDYERIDTTVNHTTGTTTVARAGGFNFANATTIRADAYVQDEIGLWNGRLRVTPALRLAHYAIDPHPNADYKPVDGAEPRKVTETEPTWKLGAVLDLDDSYSVYAQYAEGFKMPTAQQLYTSLPSTSFNLVPNPNLRPESVKNYEAGLRGRFRDGSFSVGGFYADYTDFIQSFVFLPNGDITYDNLTTVKVWGLEASGELYLDDLWSVTGALSAQRGKQQASPGEDTTAFDGAIPLGGTLGLHYDDSEMGLRASLYGTFQRGVTRTAGSNAYKPGGYGVFDFAAAWTPAHWITLRLGIDNIFDKRYFPSSATAYAAQPSSTSVANTNPIEAQVQPGRAFSLGATLTF</sequence>
<comment type="caution">
    <text evidence="17">The sequence shown here is derived from an EMBL/GenBank/DDBJ whole genome shotgun (WGS) entry which is preliminary data.</text>
</comment>
<evidence type="ECO:0000256" key="13">
    <source>
        <dbReference type="SAM" id="MobiDB-lite"/>
    </source>
</evidence>
<keyword evidence="5 14" id="KW-0732">Signal</keyword>
<dbReference type="CDD" id="cd01347">
    <property type="entry name" value="ligand_gated_channel"/>
    <property type="match status" value="1"/>
</dbReference>
<dbReference type="NCBIfam" id="TIGR01786">
    <property type="entry name" value="TonB-hemlactrns"/>
    <property type="match status" value="1"/>
</dbReference>
<evidence type="ECO:0000256" key="2">
    <source>
        <dbReference type="ARBA" id="ARBA00022448"/>
    </source>
</evidence>
<feature type="region of interest" description="Disordered" evidence="13">
    <location>
        <begin position="30"/>
        <end position="58"/>
    </location>
</feature>
<dbReference type="Gene3D" id="2.170.130.10">
    <property type="entry name" value="TonB-dependent receptor, plug domain"/>
    <property type="match status" value="1"/>
</dbReference>
<dbReference type="EMBL" id="DMAI01000171">
    <property type="protein sequence ID" value="HAE47983.1"/>
    <property type="molecule type" value="Genomic_DNA"/>
</dbReference>
<dbReference type="InterPro" id="IPR000531">
    <property type="entry name" value="Beta-barrel_TonB"/>
</dbReference>
<keyword evidence="4 10" id="KW-0812">Transmembrane</keyword>
<dbReference type="InterPro" id="IPR036942">
    <property type="entry name" value="Beta-barrel_TonB_sf"/>
</dbReference>
<evidence type="ECO:0000256" key="8">
    <source>
        <dbReference type="ARBA" id="ARBA00023170"/>
    </source>
</evidence>
<evidence type="ECO:0000256" key="9">
    <source>
        <dbReference type="ARBA" id="ARBA00023237"/>
    </source>
</evidence>
<dbReference type="Proteomes" id="UP000257706">
    <property type="component" value="Unassembled WGS sequence"/>
</dbReference>
<evidence type="ECO:0000313" key="17">
    <source>
        <dbReference type="EMBL" id="HAE47983.1"/>
    </source>
</evidence>
<feature type="domain" description="TonB-dependent receptor plug" evidence="16">
    <location>
        <begin position="71"/>
        <end position="180"/>
    </location>
</feature>
<evidence type="ECO:0000256" key="14">
    <source>
        <dbReference type="SAM" id="SignalP"/>
    </source>
</evidence>
<dbReference type="Gene3D" id="2.40.170.20">
    <property type="entry name" value="TonB-dependent receptor, beta-barrel domain"/>
    <property type="match status" value="1"/>
</dbReference>
<dbReference type="PROSITE" id="PS52016">
    <property type="entry name" value="TONB_DEPENDENT_REC_3"/>
    <property type="match status" value="1"/>
</dbReference>
<evidence type="ECO:0000313" key="18">
    <source>
        <dbReference type="Proteomes" id="UP000257706"/>
    </source>
</evidence>
<name>A0A3B9IKY0_9PROT</name>
<dbReference type="AlphaFoldDB" id="A0A3B9IKY0"/>
<dbReference type="PANTHER" id="PTHR30069">
    <property type="entry name" value="TONB-DEPENDENT OUTER MEMBRANE RECEPTOR"/>
    <property type="match status" value="1"/>
</dbReference>
<evidence type="ECO:0000256" key="10">
    <source>
        <dbReference type="PROSITE-ProRule" id="PRU01360"/>
    </source>
</evidence>
<dbReference type="InterPro" id="IPR037066">
    <property type="entry name" value="Plug_dom_sf"/>
</dbReference>
<evidence type="ECO:0000256" key="6">
    <source>
        <dbReference type="ARBA" id="ARBA00023077"/>
    </source>
</evidence>
<evidence type="ECO:0000256" key="1">
    <source>
        <dbReference type="ARBA" id="ARBA00004571"/>
    </source>
</evidence>
<feature type="signal peptide" evidence="14">
    <location>
        <begin position="1"/>
        <end position="25"/>
    </location>
</feature>
<dbReference type="GO" id="GO:0015344">
    <property type="term" value="F:siderophore uptake transmembrane transporter activity"/>
    <property type="evidence" value="ECO:0007669"/>
    <property type="project" value="TreeGrafter"/>
</dbReference>
<feature type="domain" description="TonB-dependent receptor-like beta-barrel" evidence="15">
    <location>
        <begin position="313"/>
        <end position="722"/>
    </location>
</feature>
<comment type="similarity">
    <text evidence="10 12">Belongs to the TonB-dependent receptor family.</text>
</comment>
<dbReference type="Pfam" id="PF00593">
    <property type="entry name" value="TonB_dep_Rec_b-barrel"/>
    <property type="match status" value="1"/>
</dbReference>
<keyword evidence="2 10" id="KW-0813">Transport</keyword>
<evidence type="ECO:0000259" key="15">
    <source>
        <dbReference type="Pfam" id="PF00593"/>
    </source>
</evidence>
<keyword evidence="3 10" id="KW-1134">Transmembrane beta strand</keyword>
<keyword evidence="9 10" id="KW-0998">Cell outer membrane</keyword>
<comment type="subcellular location">
    <subcellularLocation>
        <location evidence="1 10">Cell outer membrane</location>
        <topology evidence="1 10">Multi-pass membrane protein</topology>
    </subcellularLocation>
</comment>
<keyword evidence="6 12" id="KW-0798">TonB box</keyword>
<accession>A0A3B9IKY0</accession>
<gene>
    <name evidence="17" type="ORF">DCK97_11230</name>
</gene>
<protein>
    <submittedName>
        <fullName evidence="17">TonB-dependent hemoglobin/transferrin/lactoferrin family receptor</fullName>
    </submittedName>
</protein>
<evidence type="ECO:0000256" key="4">
    <source>
        <dbReference type="ARBA" id="ARBA00022692"/>
    </source>
</evidence>
<dbReference type="InterPro" id="IPR010917">
    <property type="entry name" value="TonB_rcpt_CS"/>
</dbReference>